<keyword evidence="1" id="KW-0472">Membrane</keyword>
<organism evidence="2 3">
    <name type="scientific">Leptidea sinapis</name>
    <dbReference type="NCBI Taxonomy" id="189913"/>
    <lineage>
        <taxon>Eukaryota</taxon>
        <taxon>Metazoa</taxon>
        <taxon>Ecdysozoa</taxon>
        <taxon>Arthropoda</taxon>
        <taxon>Hexapoda</taxon>
        <taxon>Insecta</taxon>
        <taxon>Pterygota</taxon>
        <taxon>Neoptera</taxon>
        <taxon>Endopterygota</taxon>
        <taxon>Lepidoptera</taxon>
        <taxon>Glossata</taxon>
        <taxon>Ditrysia</taxon>
        <taxon>Papilionoidea</taxon>
        <taxon>Pieridae</taxon>
        <taxon>Dismorphiinae</taxon>
        <taxon>Leptidea</taxon>
    </lineage>
</organism>
<feature type="transmembrane region" description="Helical" evidence="1">
    <location>
        <begin position="338"/>
        <end position="359"/>
    </location>
</feature>
<keyword evidence="3" id="KW-1185">Reference proteome</keyword>
<keyword evidence="1" id="KW-1133">Transmembrane helix</keyword>
<evidence type="ECO:0000313" key="2">
    <source>
        <dbReference type="EMBL" id="VVD04958.1"/>
    </source>
</evidence>
<gene>
    <name evidence="2" type="ORF">LSINAPIS_LOCUS14603</name>
</gene>
<reference evidence="2 3" key="1">
    <citation type="submission" date="2017-07" db="EMBL/GenBank/DDBJ databases">
        <authorList>
            <person name="Talla V."/>
            <person name="Backstrom N."/>
        </authorList>
    </citation>
    <scope>NUCLEOTIDE SEQUENCE [LARGE SCALE GENOMIC DNA]</scope>
</reference>
<sequence>MVDLSGGQDGPLEHAFSNSVFILPGIVVVGLSARYFEPLSVETQLWVREHVDMAEEGLNINQIQQLLDEGKIPSKKALMDMLETADVEEELKENLRGMLMGDVPQVFGAYSTTLGVVFVFLICLKTMAADTLNIGELIKEKLAESFEGPDVMSTLQNLLANSGHQTGELKDKLTGIMDHYNTLSDGDKLVFGKFVKELLTNKLAKHLKDNPPDLSEVEEALTGAVRQQLIYAAIIGVAFLILIGMLIRIMDKSGVDYGALKETLKNVDIVSMLKAIVSTSPEDAESEDIRGKIEGVIKRYNEMTDREKEMFMEQLRDALATKLALNMREAAGDEGFPVTYVIAALLLGVIFVFFGYKLYKSIKEKDLKREEKRKAKLMKKKK</sequence>
<dbReference type="AlphaFoldDB" id="A0A5E4R3J6"/>
<accession>A0A5E4R3J6</accession>
<protein>
    <submittedName>
        <fullName evidence="2">Uncharacterized protein</fullName>
    </submittedName>
</protein>
<feature type="transmembrane region" description="Helical" evidence="1">
    <location>
        <begin position="229"/>
        <end position="250"/>
    </location>
</feature>
<evidence type="ECO:0000256" key="1">
    <source>
        <dbReference type="SAM" id="Phobius"/>
    </source>
</evidence>
<dbReference type="Proteomes" id="UP000324832">
    <property type="component" value="Unassembled WGS sequence"/>
</dbReference>
<name>A0A5E4R3J6_9NEOP</name>
<proteinExistence type="predicted"/>
<feature type="transmembrane region" description="Helical" evidence="1">
    <location>
        <begin position="107"/>
        <end position="124"/>
    </location>
</feature>
<keyword evidence="1" id="KW-0812">Transmembrane</keyword>
<dbReference type="EMBL" id="FZQP02006915">
    <property type="protein sequence ID" value="VVD04958.1"/>
    <property type="molecule type" value="Genomic_DNA"/>
</dbReference>
<evidence type="ECO:0000313" key="3">
    <source>
        <dbReference type="Proteomes" id="UP000324832"/>
    </source>
</evidence>